<sequence>MRSYLPIALGAALAAAVTGQVSAADPMPGHAQLAQNTGAVDRTLGNGSMGAGEGIDRLPETSEKDLDVRDQRPQQTYEQSNHGDTDTDMEHRPRRTLGDRDQD</sequence>
<organism evidence="3 4">
    <name type="scientific">Stutzerimonas xanthomarina DSM 18231</name>
    <dbReference type="NCBI Taxonomy" id="1403346"/>
    <lineage>
        <taxon>Bacteria</taxon>
        <taxon>Pseudomonadati</taxon>
        <taxon>Pseudomonadota</taxon>
        <taxon>Gammaproteobacteria</taxon>
        <taxon>Pseudomonadales</taxon>
        <taxon>Pseudomonadaceae</taxon>
        <taxon>Stutzerimonas</taxon>
    </lineage>
</organism>
<feature type="chain" id="PRO_5009913498" evidence="2">
    <location>
        <begin position="24"/>
        <end position="103"/>
    </location>
</feature>
<name>A0A1M5RME6_9GAMM</name>
<feature type="region of interest" description="Disordered" evidence="1">
    <location>
        <begin position="40"/>
        <end position="103"/>
    </location>
</feature>
<evidence type="ECO:0000256" key="2">
    <source>
        <dbReference type="SAM" id="SignalP"/>
    </source>
</evidence>
<accession>A0A1M5RME6</accession>
<dbReference type="EMBL" id="FQXA01000005">
    <property type="protein sequence ID" value="SHH27073.1"/>
    <property type="molecule type" value="Genomic_DNA"/>
</dbReference>
<reference evidence="3 4" key="1">
    <citation type="submission" date="2016-11" db="EMBL/GenBank/DDBJ databases">
        <authorList>
            <person name="Jaros S."/>
            <person name="Januszkiewicz K."/>
            <person name="Wedrychowicz H."/>
        </authorList>
    </citation>
    <scope>NUCLEOTIDE SEQUENCE [LARGE SCALE GENOMIC DNA]</scope>
    <source>
        <strain evidence="3 4">DSM 18231</strain>
    </source>
</reference>
<protein>
    <submittedName>
        <fullName evidence="3">Uncharacterized protein</fullName>
    </submittedName>
</protein>
<keyword evidence="2" id="KW-0732">Signal</keyword>
<dbReference type="Proteomes" id="UP000184000">
    <property type="component" value="Unassembled WGS sequence"/>
</dbReference>
<feature type="signal peptide" evidence="2">
    <location>
        <begin position="1"/>
        <end position="23"/>
    </location>
</feature>
<evidence type="ECO:0000256" key="1">
    <source>
        <dbReference type="SAM" id="MobiDB-lite"/>
    </source>
</evidence>
<evidence type="ECO:0000313" key="4">
    <source>
        <dbReference type="Proteomes" id="UP000184000"/>
    </source>
</evidence>
<proteinExistence type="predicted"/>
<gene>
    <name evidence="3" type="ORF">SAMN02744645_3118</name>
</gene>
<feature type="compositionally biased region" description="Basic and acidic residues" evidence="1">
    <location>
        <begin position="81"/>
        <end position="103"/>
    </location>
</feature>
<dbReference type="AlphaFoldDB" id="A0A1M5RME6"/>
<evidence type="ECO:0000313" key="3">
    <source>
        <dbReference type="EMBL" id="SHH27073.1"/>
    </source>
</evidence>
<feature type="compositionally biased region" description="Basic and acidic residues" evidence="1">
    <location>
        <begin position="54"/>
        <end position="72"/>
    </location>
</feature>